<gene>
    <name evidence="3" type="ORF">KME25_13575</name>
</gene>
<evidence type="ECO:0000313" key="4">
    <source>
        <dbReference type="Proteomes" id="UP000753908"/>
    </source>
</evidence>
<dbReference type="Proteomes" id="UP000753908">
    <property type="component" value="Unassembled WGS sequence"/>
</dbReference>
<dbReference type="SUPFAM" id="SSF53590">
    <property type="entry name" value="Nucleoside hydrolase"/>
    <property type="match status" value="1"/>
</dbReference>
<dbReference type="SUPFAM" id="SSF49299">
    <property type="entry name" value="PKD domain"/>
    <property type="match status" value="1"/>
</dbReference>
<dbReference type="AlphaFoldDB" id="A0A951UA17"/>
<name>A0A951UA17_9CYAN</name>
<keyword evidence="1" id="KW-0472">Membrane</keyword>
<evidence type="ECO:0000259" key="2">
    <source>
        <dbReference type="SMART" id="SM00089"/>
    </source>
</evidence>
<dbReference type="Gene3D" id="2.60.40.10">
    <property type="entry name" value="Immunoglobulins"/>
    <property type="match status" value="1"/>
</dbReference>
<keyword evidence="1" id="KW-0812">Transmembrane</keyword>
<dbReference type="InterPro" id="IPR048527">
    <property type="entry name" value="Sde182_C"/>
</dbReference>
<evidence type="ECO:0000313" key="3">
    <source>
        <dbReference type="EMBL" id="MBW4545459.1"/>
    </source>
</evidence>
<feature type="domain" description="PKD/Chitinase" evidence="2">
    <location>
        <begin position="408"/>
        <end position="475"/>
    </location>
</feature>
<dbReference type="InterPro" id="IPR035986">
    <property type="entry name" value="PKD_dom_sf"/>
</dbReference>
<accession>A0A951UA17</accession>
<dbReference type="GO" id="GO:0016799">
    <property type="term" value="F:hydrolase activity, hydrolyzing N-glycosyl compounds"/>
    <property type="evidence" value="ECO:0007669"/>
    <property type="project" value="InterPro"/>
</dbReference>
<organism evidence="3 4">
    <name type="scientific">Symplocastrum torsivum CPER-KK1</name>
    <dbReference type="NCBI Taxonomy" id="450513"/>
    <lineage>
        <taxon>Bacteria</taxon>
        <taxon>Bacillati</taxon>
        <taxon>Cyanobacteriota</taxon>
        <taxon>Cyanophyceae</taxon>
        <taxon>Oscillatoriophycideae</taxon>
        <taxon>Oscillatoriales</taxon>
        <taxon>Microcoleaceae</taxon>
        <taxon>Symplocastrum</taxon>
    </lineage>
</organism>
<comment type="caution">
    <text evidence="3">The sequence shown here is derived from an EMBL/GenBank/DDBJ whole genome shotgun (WGS) entry which is preliminary data.</text>
</comment>
<dbReference type="EMBL" id="JAHHIF010000015">
    <property type="protein sequence ID" value="MBW4545459.1"/>
    <property type="molecule type" value="Genomic_DNA"/>
</dbReference>
<dbReference type="InterPro" id="IPR036452">
    <property type="entry name" value="Ribo_hydro-like"/>
</dbReference>
<evidence type="ECO:0000256" key="1">
    <source>
        <dbReference type="SAM" id="Phobius"/>
    </source>
</evidence>
<protein>
    <submittedName>
        <fullName evidence="3">DUF1593 domain-containing protein</fullName>
    </submittedName>
</protein>
<dbReference type="Pfam" id="PF21027">
    <property type="entry name" value="Sde0182_C"/>
    <property type="match status" value="1"/>
</dbReference>
<dbReference type="InterPro" id="IPR013783">
    <property type="entry name" value="Ig-like_fold"/>
</dbReference>
<reference evidence="3" key="1">
    <citation type="submission" date="2021-05" db="EMBL/GenBank/DDBJ databases">
        <authorList>
            <person name="Pietrasiak N."/>
            <person name="Ward R."/>
            <person name="Stajich J.E."/>
            <person name="Kurbessoian T."/>
        </authorList>
    </citation>
    <scope>NUCLEOTIDE SEQUENCE</scope>
    <source>
        <strain evidence="3">CPER-KK1</strain>
    </source>
</reference>
<sequence length="501" mass="56224">MRVLKSFFYRLRRRRKDWVIWLVFTGAIAFLLAVILNPQKLPISIATNETATKTRVVVMTDIGDDADDQQSMIRFLSYANEFDIEGITVTPLYRPGRPNSVAASMAIMESLLNAYGTVHSNLILHSSDFPTKAYLESVTKTGNHGLKFYTYGYESNIGDWIGEGNTPSGPEWVVQPKDSEASNLIVSSLKKNDPRPIWFLAWGGTYPLAQALYRIEHSGHSKTEIAAMKSKIRLYDIDKQDTTFPNYIQTNHKDIKIIASGITFNQIHTPNEPDHNYKDSNWVETNIRNNHGELGAKYPNYTGDVVGVKEGDSPTFLHLIPNGLNDPEKPDFGGWGGRYQLNTANGSQWYEDITDPSGLDMWGRRIESSIPQWRKQFQNDFAARMDWQTRSYAEANHNPTAAFNGELSKNVILQNISPGQTVTLSATGSSDPDGDSLSYNWFQYKKPGTYSGNLEVSNSNSSKASFVAPNAVGQTIHILLEVQDNGNPSLVSYRRIVYTIR</sequence>
<dbReference type="InterPro" id="IPR011483">
    <property type="entry name" value="Sde182_NH-like"/>
</dbReference>
<dbReference type="Pfam" id="PF07632">
    <property type="entry name" value="Sde182_NH-like"/>
    <property type="match status" value="1"/>
</dbReference>
<dbReference type="InterPro" id="IPR022409">
    <property type="entry name" value="PKD/Chitinase_dom"/>
</dbReference>
<dbReference type="SMART" id="SM00089">
    <property type="entry name" value="PKD"/>
    <property type="match status" value="1"/>
</dbReference>
<feature type="transmembrane region" description="Helical" evidence="1">
    <location>
        <begin position="18"/>
        <end position="36"/>
    </location>
</feature>
<keyword evidence="1" id="KW-1133">Transmembrane helix</keyword>
<dbReference type="Gene3D" id="3.90.245.10">
    <property type="entry name" value="Ribonucleoside hydrolase-like"/>
    <property type="match status" value="1"/>
</dbReference>
<proteinExistence type="predicted"/>
<reference evidence="3" key="2">
    <citation type="journal article" date="2022" name="Microbiol. Resour. Announc.">
        <title>Metagenome Sequencing to Explore Phylogenomics of Terrestrial Cyanobacteria.</title>
        <authorList>
            <person name="Ward R.D."/>
            <person name="Stajich J.E."/>
            <person name="Johansen J.R."/>
            <person name="Huntemann M."/>
            <person name="Clum A."/>
            <person name="Foster B."/>
            <person name="Foster B."/>
            <person name="Roux S."/>
            <person name="Palaniappan K."/>
            <person name="Varghese N."/>
            <person name="Mukherjee S."/>
            <person name="Reddy T.B.K."/>
            <person name="Daum C."/>
            <person name="Copeland A."/>
            <person name="Chen I.A."/>
            <person name="Ivanova N.N."/>
            <person name="Kyrpides N.C."/>
            <person name="Shapiro N."/>
            <person name="Eloe-Fadrosh E.A."/>
            <person name="Pietrasiak N."/>
        </authorList>
    </citation>
    <scope>NUCLEOTIDE SEQUENCE</scope>
    <source>
        <strain evidence="3">CPER-KK1</strain>
    </source>
</reference>